<sequence length="536" mass="60293">MDHENWCQWCSASTQNMKENKNKKLKILISIPRLTKEFAALYPKCIITFSVILPTPGLYGLEPPEKSIRTHKYSRRTNQVAAITFLCKAVPSKCEITELTGVSKRSGQRWTKKLKGRPCAEMDLWFLLEGCVYHRANTHRCYVNKSIISIKFLASSDSLGNGQLGLLAMHDSHSNAIGNKTRVLECCGQCVMLTISSKHNAISTDAPISLYSYIFILNIIKRPKAANIQVDMYLASNYRTSLSTLCIGSIDAWRVFLELRDNRPYEQMRDVTAPSLSYLMEMPKLRILEDDINTQKTCTVHSTRKHARVMLLHGKKAVIQGRQYYHVKDTHIHKLSAEFQYDTPMGISAGEKAICISGLSDTETYEFDDEYTPPLTDGVLTFLDIAWPDQEPRRLYMKMLGNTARAKQHLLLVTGQNGHSYKGLHFSSFARKGVPGESIVISPYDGKSAAPLLKDVEVTDTAKHKIKLGLVTAAELNKNNFNNALFSVTLSDYPGYIDDSGFAEVISGLEILQDVAKSDERQNIVIVDCGIVFFWN</sequence>
<name>A0AAV2SDY3_MEGNR</name>
<comment type="caution">
    <text evidence="1">The sequence shown here is derived from an EMBL/GenBank/DDBJ whole genome shotgun (WGS) entry which is preliminary data.</text>
</comment>
<reference evidence="1 2" key="1">
    <citation type="submission" date="2024-05" db="EMBL/GenBank/DDBJ databases">
        <authorList>
            <person name="Wallberg A."/>
        </authorList>
    </citation>
    <scope>NUCLEOTIDE SEQUENCE [LARGE SCALE GENOMIC DNA]</scope>
</reference>
<accession>A0AAV2SDY3</accession>
<organism evidence="1 2">
    <name type="scientific">Meganyctiphanes norvegica</name>
    <name type="common">Northern krill</name>
    <name type="synonym">Thysanopoda norvegica</name>
    <dbReference type="NCBI Taxonomy" id="48144"/>
    <lineage>
        <taxon>Eukaryota</taxon>
        <taxon>Metazoa</taxon>
        <taxon>Ecdysozoa</taxon>
        <taxon>Arthropoda</taxon>
        <taxon>Crustacea</taxon>
        <taxon>Multicrustacea</taxon>
        <taxon>Malacostraca</taxon>
        <taxon>Eumalacostraca</taxon>
        <taxon>Eucarida</taxon>
        <taxon>Euphausiacea</taxon>
        <taxon>Euphausiidae</taxon>
        <taxon>Meganyctiphanes</taxon>
    </lineage>
</organism>
<keyword evidence="2" id="KW-1185">Reference proteome</keyword>
<dbReference type="EMBL" id="CAXKWB010066137">
    <property type="protein sequence ID" value="CAL4189544.1"/>
    <property type="molecule type" value="Genomic_DNA"/>
</dbReference>
<dbReference type="AlphaFoldDB" id="A0AAV2SDY3"/>
<dbReference type="Proteomes" id="UP001497623">
    <property type="component" value="Unassembled WGS sequence"/>
</dbReference>
<dbReference type="InterPro" id="IPR029000">
    <property type="entry name" value="Cyclophilin-like_dom_sf"/>
</dbReference>
<feature type="non-terminal residue" evidence="1">
    <location>
        <position position="536"/>
    </location>
</feature>
<protein>
    <submittedName>
        <fullName evidence="1">Uncharacterized protein</fullName>
    </submittedName>
</protein>
<proteinExistence type="predicted"/>
<evidence type="ECO:0000313" key="2">
    <source>
        <dbReference type="Proteomes" id="UP001497623"/>
    </source>
</evidence>
<dbReference type="Gene3D" id="2.40.100.10">
    <property type="entry name" value="Cyclophilin-like"/>
    <property type="match status" value="1"/>
</dbReference>
<gene>
    <name evidence="1" type="ORF">MNOR_LOCUS36399</name>
</gene>
<dbReference type="SUPFAM" id="SSF50891">
    <property type="entry name" value="Cyclophilin-like"/>
    <property type="match status" value="1"/>
</dbReference>
<evidence type="ECO:0000313" key="1">
    <source>
        <dbReference type="EMBL" id="CAL4189544.1"/>
    </source>
</evidence>